<dbReference type="AlphaFoldDB" id="A0A2H4MI07"/>
<dbReference type="GO" id="GO:0005524">
    <property type="term" value="F:ATP binding"/>
    <property type="evidence" value="ECO:0007669"/>
    <property type="project" value="UniProtKB-KW"/>
</dbReference>
<dbReference type="GO" id="GO:0051026">
    <property type="term" value="P:chiasma assembly"/>
    <property type="evidence" value="ECO:0007669"/>
    <property type="project" value="TreeGrafter"/>
</dbReference>
<keyword evidence="2" id="KW-0547">Nucleotide-binding</keyword>
<evidence type="ECO:0000256" key="1">
    <source>
        <dbReference type="ARBA" id="ARBA00006271"/>
    </source>
</evidence>
<dbReference type="Gene3D" id="1.10.1420.10">
    <property type="match status" value="1"/>
</dbReference>
<dbReference type="GO" id="GO:0030983">
    <property type="term" value="F:mismatched DNA binding"/>
    <property type="evidence" value="ECO:0007669"/>
    <property type="project" value="InterPro"/>
</dbReference>
<protein>
    <submittedName>
        <fullName evidence="6">Muts-like isoform MSH5</fullName>
    </submittedName>
</protein>
<dbReference type="SMART" id="SM00534">
    <property type="entry name" value="MUTSac"/>
    <property type="match status" value="1"/>
</dbReference>
<dbReference type="GO" id="GO:0006298">
    <property type="term" value="P:mismatch repair"/>
    <property type="evidence" value="ECO:0007669"/>
    <property type="project" value="InterPro"/>
</dbReference>
<accession>A0A2H4MI07</accession>
<dbReference type="InterPro" id="IPR000432">
    <property type="entry name" value="DNA_mismatch_repair_MutS_C"/>
</dbReference>
<evidence type="ECO:0000259" key="5">
    <source>
        <dbReference type="PROSITE" id="PS00486"/>
    </source>
</evidence>
<organism evidence="6">
    <name type="scientific">Emiliania huxleyi</name>
    <name type="common">Coccolithophore</name>
    <name type="synonym">Pontosphaera huxleyi</name>
    <dbReference type="NCBI Taxonomy" id="2903"/>
    <lineage>
        <taxon>Eukaryota</taxon>
        <taxon>Haptista</taxon>
        <taxon>Haptophyta</taxon>
        <taxon>Prymnesiophyceae</taxon>
        <taxon>Isochrysidales</taxon>
        <taxon>Noelaerhabdaceae</taxon>
        <taxon>Emiliania</taxon>
    </lineage>
</organism>
<feature type="domain" description="DNA mismatch repair proteins mutS family" evidence="5">
    <location>
        <begin position="659"/>
        <end position="675"/>
    </location>
</feature>
<evidence type="ECO:0000256" key="3">
    <source>
        <dbReference type="ARBA" id="ARBA00022840"/>
    </source>
</evidence>
<dbReference type="SMART" id="SM00533">
    <property type="entry name" value="MUTSd"/>
    <property type="match status" value="1"/>
</dbReference>
<evidence type="ECO:0000256" key="4">
    <source>
        <dbReference type="ARBA" id="ARBA00023125"/>
    </source>
</evidence>
<keyword evidence="3" id="KW-0067">ATP-binding</keyword>
<dbReference type="PANTHER" id="PTHR11361">
    <property type="entry name" value="DNA MISMATCH REPAIR PROTEIN MUTS FAMILY MEMBER"/>
    <property type="match status" value="1"/>
</dbReference>
<dbReference type="Gene3D" id="3.40.50.300">
    <property type="entry name" value="P-loop containing nucleotide triphosphate hydrolases"/>
    <property type="match status" value="1"/>
</dbReference>
<dbReference type="EMBL" id="KY224389">
    <property type="protein sequence ID" value="ATI08930.1"/>
    <property type="molecule type" value="mRNA"/>
</dbReference>
<name>A0A2H4MI07_EMIHU</name>
<dbReference type="GO" id="GO:0005634">
    <property type="term" value="C:nucleus"/>
    <property type="evidence" value="ECO:0007669"/>
    <property type="project" value="TreeGrafter"/>
</dbReference>
<dbReference type="PANTHER" id="PTHR11361:SF20">
    <property type="entry name" value="MUTS PROTEIN HOMOLOG 5"/>
    <property type="match status" value="1"/>
</dbReference>
<dbReference type="SUPFAM" id="SSF52540">
    <property type="entry name" value="P-loop containing nucleoside triphosphate hydrolases"/>
    <property type="match status" value="1"/>
</dbReference>
<evidence type="ECO:0000313" key="6">
    <source>
        <dbReference type="EMBL" id="ATI08930.1"/>
    </source>
</evidence>
<gene>
    <name evidence="6" type="primary">MSH5</name>
</gene>
<dbReference type="Pfam" id="PF00488">
    <property type="entry name" value="MutS_V"/>
    <property type="match status" value="1"/>
</dbReference>
<keyword evidence="4" id="KW-0238">DNA-binding</keyword>
<evidence type="ECO:0000256" key="2">
    <source>
        <dbReference type="ARBA" id="ARBA00022741"/>
    </source>
</evidence>
<reference evidence="6" key="1">
    <citation type="submission" date="2016-11" db="EMBL/GenBank/DDBJ databases">
        <title>Morphological switch to a resistant subpopulation in response to viral infection in a bloom-forming marine microalgae.</title>
        <authorList>
            <person name="Frada M.J."/>
            <person name="Shilo R."/>
            <person name="Ben-Dor S."/>
            <person name="Shemi A."/>
            <person name="Sabanay H."/>
            <person name="Vardi A."/>
        </authorList>
    </citation>
    <scope>NUCLEOTIDE SEQUENCE</scope>
</reference>
<dbReference type="InterPro" id="IPR007696">
    <property type="entry name" value="DNA_mismatch_repair_MutS_core"/>
</dbReference>
<dbReference type="InterPro" id="IPR045076">
    <property type="entry name" value="MutS"/>
</dbReference>
<dbReference type="PROSITE" id="PS00486">
    <property type="entry name" value="DNA_MISMATCH_REPAIR_2"/>
    <property type="match status" value="1"/>
</dbReference>
<dbReference type="Pfam" id="PF05192">
    <property type="entry name" value="MutS_III"/>
    <property type="match status" value="1"/>
</dbReference>
<dbReference type="InterPro" id="IPR036187">
    <property type="entry name" value="DNA_mismatch_repair_MutS_sf"/>
</dbReference>
<proteinExistence type="evidence at transcript level"/>
<dbReference type="InterPro" id="IPR027417">
    <property type="entry name" value="P-loop_NTPase"/>
</dbReference>
<dbReference type="SUPFAM" id="SSF48334">
    <property type="entry name" value="DNA repair protein MutS, domain III"/>
    <property type="match status" value="1"/>
</dbReference>
<sequence>MADDEPTRVPLLAVVYKTQTQTLGAAYLEDGTTLRYCEVADTEFHMLRSLKFELNPDLIIAPANADAVWLAQLGSSSRGADAETLLDDADPAVDEADPDGEAGTIPVQLGKSRDFSASSAAKRLVLLMHGRAQDDDQLQLTERESLIRLEHQLPREQEQAWRAVGGLLAHLQKEDAGQLSISTLAPHALDKVMRIAPEVLLSLNIFVDRHHPSVHGGKSRDAFSLWSLFNNTSSKPGEKLLRSWFARPSLDLEVLSQRQESIAFVISRQELLPQWKTLAKKIKDVRGLRASFDRGGLLLADYKAALSTAACAIHMRDMLLAAEASAERLHVMARLASVGSTELAELSNMIFGIVDFEASGRKDERAAKHICVKENVHPQLDDLRQSCAGMQNVLTSTAQEERARLERHSLMPQYALDDQLYVVFITQLGFMLKMPMPEVRPEEAEYVERDFEAAGLALQFHEEGEGFFKTAKCASLDDKYGDILSRMRDLESHLVRHLELQVLASLSELLDAQSVLAELDCILALATAAIEHKLVRPRVVDGAQLDLKGAWHPLLHAAQQLVPNDCRLCAPGEPEAADRMLLLTGPNASGKTVYLRMVGITCFLAHIGSFVPAESATVGLTDAIFTRMVSRESTLANASAFMADLTQMSNMMRHSTRRSLCLVDEFGKGTNAQDGISFLYACLRHFLDRGRECPRLLACTHYTELLELPELVDRPGLSLWTMQVMLEKKTEADDTLDDVIFLYRAIPGRSEGSFAYHCAAAANVPRAVIDRAVQVSRLRDAGEPVHAMDRSEADAASERRRLAARDELLSGFLEFDFRTRRAGEFYVAHAACVDTLRQPATARAGGAFC</sequence>
<dbReference type="GO" id="GO:0140664">
    <property type="term" value="F:ATP-dependent DNA damage sensor activity"/>
    <property type="evidence" value="ECO:0007669"/>
    <property type="project" value="InterPro"/>
</dbReference>
<comment type="similarity">
    <text evidence="1">Belongs to the DNA mismatch repair MutS family.</text>
</comment>